<organism evidence="1 2">
    <name type="scientific">Allokutzneria multivorans</name>
    <dbReference type="NCBI Taxonomy" id="1142134"/>
    <lineage>
        <taxon>Bacteria</taxon>
        <taxon>Bacillati</taxon>
        <taxon>Actinomycetota</taxon>
        <taxon>Actinomycetes</taxon>
        <taxon>Pseudonocardiales</taxon>
        <taxon>Pseudonocardiaceae</taxon>
        <taxon>Allokutzneria</taxon>
    </lineage>
</organism>
<dbReference type="EMBL" id="BAABAL010000012">
    <property type="protein sequence ID" value="GAA4010631.1"/>
    <property type="molecule type" value="Genomic_DNA"/>
</dbReference>
<reference evidence="2" key="1">
    <citation type="journal article" date="2019" name="Int. J. Syst. Evol. Microbiol.">
        <title>The Global Catalogue of Microorganisms (GCM) 10K type strain sequencing project: providing services to taxonomists for standard genome sequencing and annotation.</title>
        <authorList>
            <consortium name="The Broad Institute Genomics Platform"/>
            <consortium name="The Broad Institute Genome Sequencing Center for Infectious Disease"/>
            <person name="Wu L."/>
            <person name="Ma J."/>
        </authorList>
    </citation>
    <scope>NUCLEOTIDE SEQUENCE [LARGE SCALE GENOMIC DNA]</scope>
    <source>
        <strain evidence="2">JCM 17342</strain>
    </source>
</reference>
<accession>A0ABP7SEG2</accession>
<name>A0ABP7SEG2_9PSEU</name>
<evidence type="ECO:0000313" key="1">
    <source>
        <dbReference type="EMBL" id="GAA4010631.1"/>
    </source>
</evidence>
<keyword evidence="2" id="KW-1185">Reference proteome</keyword>
<gene>
    <name evidence="1" type="ORF">GCM10022247_36060</name>
</gene>
<comment type="caution">
    <text evidence="1">The sequence shown here is derived from an EMBL/GenBank/DDBJ whole genome shotgun (WGS) entry which is preliminary data.</text>
</comment>
<dbReference type="Proteomes" id="UP001501747">
    <property type="component" value="Unassembled WGS sequence"/>
</dbReference>
<evidence type="ECO:0000313" key="2">
    <source>
        <dbReference type="Proteomes" id="UP001501747"/>
    </source>
</evidence>
<proteinExistence type="predicted"/>
<protein>
    <submittedName>
        <fullName evidence="1">Uncharacterized protein</fullName>
    </submittedName>
</protein>
<sequence>MLTYLSLYALPFAALVRHVIAQWFKTARFRLALNRTRPVDRESIIRACTEFELGQKARWSGPGGSPRRQCRADEN</sequence>